<evidence type="ECO:0000313" key="1">
    <source>
        <dbReference type="EMBL" id="MDQ0228644.1"/>
    </source>
</evidence>
<accession>A0ABT9Z8R1</accession>
<comment type="caution">
    <text evidence="1">The sequence shown here is derived from an EMBL/GenBank/DDBJ whole genome shotgun (WGS) entry which is preliminary data.</text>
</comment>
<dbReference type="RefSeq" id="WP_233452194.1">
    <property type="nucleotide sequence ID" value="NZ_CADEPK010000116.1"/>
</dbReference>
<dbReference type="Pfam" id="PF26344">
    <property type="entry name" value="YuzC"/>
    <property type="match status" value="1"/>
</dbReference>
<dbReference type="EMBL" id="JAUSTZ010000028">
    <property type="protein sequence ID" value="MDQ0228644.1"/>
    <property type="molecule type" value="Genomic_DNA"/>
</dbReference>
<dbReference type="InterPro" id="IPR058870">
    <property type="entry name" value="YuzC"/>
</dbReference>
<proteinExistence type="predicted"/>
<name>A0ABT9Z8R1_9BACI</name>
<organism evidence="1 2">
    <name type="scientific">Metabacillus niabensis</name>
    <dbReference type="NCBI Taxonomy" id="324854"/>
    <lineage>
        <taxon>Bacteria</taxon>
        <taxon>Bacillati</taxon>
        <taxon>Bacillota</taxon>
        <taxon>Bacilli</taxon>
        <taxon>Bacillales</taxon>
        <taxon>Bacillaceae</taxon>
        <taxon>Metabacillus</taxon>
    </lineage>
</organism>
<protein>
    <recommendedName>
        <fullName evidence="3">YuzC protein</fullName>
    </recommendedName>
</protein>
<keyword evidence="2" id="KW-1185">Reference proteome</keyword>
<dbReference type="Proteomes" id="UP001232245">
    <property type="component" value="Unassembled WGS sequence"/>
</dbReference>
<reference evidence="1 2" key="1">
    <citation type="submission" date="2023-07" db="EMBL/GenBank/DDBJ databases">
        <title>Genomic Encyclopedia of Type Strains, Phase IV (KMG-IV): sequencing the most valuable type-strain genomes for metagenomic binning, comparative biology and taxonomic classification.</title>
        <authorList>
            <person name="Goeker M."/>
        </authorList>
    </citation>
    <scope>NUCLEOTIDE SEQUENCE [LARGE SCALE GENOMIC DNA]</scope>
    <source>
        <strain evidence="1 2">DSM 17723</strain>
    </source>
</reference>
<evidence type="ECO:0000313" key="2">
    <source>
        <dbReference type="Proteomes" id="UP001232245"/>
    </source>
</evidence>
<evidence type="ECO:0008006" key="3">
    <source>
        <dbReference type="Google" id="ProtNLM"/>
    </source>
</evidence>
<sequence length="135" mass="15500">MQLFYCYRYAYPSYMRENYQQVVLKPQCQIPYQLFYRQLPQVDPSFFEESVKSMQKLLSEASLVLTKLASSKSFAQKVMTAAQASNMVEVERLIKSTGIHSTVETAFNPDGIILKLSSKIGNLECCHLSLGLRWQ</sequence>
<gene>
    <name evidence="1" type="ORF">J2S02_005031</name>
</gene>